<sequence length="551" mass="59989">MPSANTLQKGIKNINPNEPSLVRRISADSSFGSAHSSGSDTWSTREIRPSSSLGPAPLKASRPSRPASISNGDIAASASRLLAPFEHSDVPHNDQTRRKARRIEQWLEDQERLNISLNAAARERIQKAAGTPSNPYLAYPNLSHHAVKKEQHKDDASLRSFVIVEEEEEEPRESFSSGPSLTSGQDNVSGLEPPLADLLAAAVADANTDVFRSSHSLRAPRPASILSISSWRNLPFARTLPHQRRSFSTPGESIDLSTPPATLKRSSIPRRRSPIPIDFFNTEGTGSPQIERLEEDKATLDIMKNFETPRNSMRYRLSNLMKVHSNAIPQVNEASPSSTASSSPRPSTSASTTTTSASIVVEDKKHSLRRGSSKFIPKFNISLSKAASRQVPVSLSSPTHSTFSAGSLGSHGDEVPPLPAIPTEFIYQPPLTRKPSYHSVFREKKHSVSSSALSTLSIGSIGSVPIGKTNSILGTSSRSRRKKLIVSGIEPDNVPAVQGLRRWCEGFGELRQITRMPNGDLIVDFKRGDVADTVCRISARVHIADVRTHVD</sequence>
<feature type="compositionally biased region" description="Polar residues" evidence="1">
    <location>
        <begin position="246"/>
        <end position="260"/>
    </location>
</feature>
<feature type="compositionally biased region" description="Polar residues" evidence="1">
    <location>
        <begin position="1"/>
        <end position="18"/>
    </location>
</feature>
<feature type="region of interest" description="Disordered" evidence="1">
    <location>
        <begin position="1"/>
        <end position="71"/>
    </location>
</feature>
<reference evidence="2 3" key="1">
    <citation type="journal article" date="2017" name="Mol. Ecol.">
        <title>Comparative and population genomic landscape of Phellinus noxius: A hypervariable fungus causing root rot in trees.</title>
        <authorList>
            <person name="Chung C.L."/>
            <person name="Lee T.J."/>
            <person name="Akiba M."/>
            <person name="Lee H.H."/>
            <person name="Kuo T.H."/>
            <person name="Liu D."/>
            <person name="Ke H.M."/>
            <person name="Yokoi T."/>
            <person name="Roa M.B."/>
            <person name="Lu M.J."/>
            <person name="Chang Y.Y."/>
            <person name="Ann P.J."/>
            <person name="Tsai J.N."/>
            <person name="Chen C.Y."/>
            <person name="Tzean S.S."/>
            <person name="Ota Y."/>
            <person name="Hattori T."/>
            <person name="Sahashi N."/>
            <person name="Liou R.F."/>
            <person name="Kikuchi T."/>
            <person name="Tsai I.J."/>
        </authorList>
    </citation>
    <scope>NUCLEOTIDE SEQUENCE [LARGE SCALE GENOMIC DNA]</scope>
    <source>
        <strain evidence="2 3">FFPRI411160</strain>
    </source>
</reference>
<organism evidence="2 3">
    <name type="scientific">Pyrrhoderma noxium</name>
    <dbReference type="NCBI Taxonomy" id="2282107"/>
    <lineage>
        <taxon>Eukaryota</taxon>
        <taxon>Fungi</taxon>
        <taxon>Dikarya</taxon>
        <taxon>Basidiomycota</taxon>
        <taxon>Agaricomycotina</taxon>
        <taxon>Agaricomycetes</taxon>
        <taxon>Hymenochaetales</taxon>
        <taxon>Hymenochaetaceae</taxon>
        <taxon>Pyrrhoderma</taxon>
    </lineage>
</organism>
<feature type="region of interest" description="Disordered" evidence="1">
    <location>
        <begin position="244"/>
        <end position="287"/>
    </location>
</feature>
<keyword evidence="3" id="KW-1185">Reference proteome</keyword>
<evidence type="ECO:0008006" key="4">
    <source>
        <dbReference type="Google" id="ProtNLM"/>
    </source>
</evidence>
<comment type="caution">
    <text evidence="2">The sequence shown here is derived from an EMBL/GenBank/DDBJ whole genome shotgun (WGS) entry which is preliminary data.</text>
</comment>
<dbReference type="Proteomes" id="UP000217199">
    <property type="component" value="Unassembled WGS sequence"/>
</dbReference>
<feature type="region of interest" description="Disordered" evidence="1">
    <location>
        <begin position="331"/>
        <end position="365"/>
    </location>
</feature>
<evidence type="ECO:0000256" key="1">
    <source>
        <dbReference type="SAM" id="MobiDB-lite"/>
    </source>
</evidence>
<protein>
    <recommendedName>
        <fullName evidence="4">RRM domain-containing protein</fullName>
    </recommendedName>
</protein>
<dbReference type="AlphaFoldDB" id="A0A286USC7"/>
<gene>
    <name evidence="2" type="ORF">PNOK_0247000</name>
</gene>
<evidence type="ECO:0000313" key="2">
    <source>
        <dbReference type="EMBL" id="PAV22513.1"/>
    </source>
</evidence>
<dbReference type="InParanoid" id="A0A286USC7"/>
<proteinExistence type="predicted"/>
<feature type="compositionally biased region" description="Low complexity" evidence="1">
    <location>
        <begin position="334"/>
        <end position="358"/>
    </location>
</feature>
<dbReference type="OrthoDB" id="3071736at2759"/>
<dbReference type="EMBL" id="NBII01000002">
    <property type="protein sequence ID" value="PAV22513.1"/>
    <property type="molecule type" value="Genomic_DNA"/>
</dbReference>
<accession>A0A286USC7</accession>
<evidence type="ECO:0000313" key="3">
    <source>
        <dbReference type="Proteomes" id="UP000217199"/>
    </source>
</evidence>
<dbReference type="STRING" id="2282107.A0A286USC7"/>
<name>A0A286USC7_9AGAM</name>
<feature type="region of interest" description="Disordered" evidence="1">
    <location>
        <begin position="167"/>
        <end position="192"/>
    </location>
</feature>
<feature type="compositionally biased region" description="Low complexity" evidence="1">
    <location>
        <begin position="27"/>
        <end position="40"/>
    </location>
</feature>